<reference evidence="1 2" key="1">
    <citation type="submission" date="2021-10" db="EMBL/GenBank/DDBJ databases">
        <authorList>
            <person name="Chen M."/>
        </authorList>
    </citation>
    <scope>NUCLEOTIDE SEQUENCE [LARGE SCALE GENOMIC DNA]</scope>
    <source>
        <strain evidence="1 2">H3-26</strain>
    </source>
</reference>
<evidence type="ECO:0000313" key="1">
    <source>
        <dbReference type="EMBL" id="MCB5194862.1"/>
    </source>
</evidence>
<dbReference type="RefSeq" id="WP_226762685.1">
    <property type="nucleotide sequence ID" value="NZ_JAJAWG010000001.1"/>
</dbReference>
<dbReference type="EMBL" id="JAJAWG010000001">
    <property type="protein sequence ID" value="MCB5194862.1"/>
    <property type="molecule type" value="Genomic_DNA"/>
</dbReference>
<name>A0ABS8BGM8_9NEIS</name>
<accession>A0ABS8BGM8</accession>
<comment type="caution">
    <text evidence="1">The sequence shown here is derived from an EMBL/GenBank/DDBJ whole genome shotgun (WGS) entry which is preliminary data.</text>
</comment>
<sequence length="164" mass="18574">MSMVQQLPHYICGHHHPLEAYQQADDHSQTLCWSAMTLPCPHCCAQSVQTLDLNPQVYVNLQQLSPSMAAFVIEVSEVSQPLDGVLSLTGYVQRAASMDELHPGGDIFDVPNAVWRKEYWFDNDTEPMHVVALLRHLKQEMRWLETYLPQGVRAIHFADFVGSA</sequence>
<organism evidence="1 2">
    <name type="scientific">Deefgea salmonis</name>
    <dbReference type="NCBI Taxonomy" id="2875502"/>
    <lineage>
        <taxon>Bacteria</taxon>
        <taxon>Pseudomonadati</taxon>
        <taxon>Pseudomonadota</taxon>
        <taxon>Betaproteobacteria</taxon>
        <taxon>Neisseriales</taxon>
        <taxon>Chitinibacteraceae</taxon>
        <taxon>Deefgea</taxon>
    </lineage>
</organism>
<evidence type="ECO:0000313" key="2">
    <source>
        <dbReference type="Proteomes" id="UP001198034"/>
    </source>
</evidence>
<proteinExistence type="predicted"/>
<gene>
    <name evidence="1" type="ORF">LG219_00975</name>
</gene>
<keyword evidence="2" id="KW-1185">Reference proteome</keyword>
<dbReference type="Proteomes" id="UP001198034">
    <property type="component" value="Unassembled WGS sequence"/>
</dbReference>
<protein>
    <submittedName>
        <fullName evidence="1">Uncharacterized protein</fullName>
    </submittedName>
</protein>